<evidence type="ECO:0000313" key="3">
    <source>
        <dbReference type="Proteomes" id="UP001165653"/>
    </source>
</evidence>
<feature type="transmembrane region" description="Helical" evidence="1">
    <location>
        <begin position="101"/>
        <end position="121"/>
    </location>
</feature>
<organism evidence="2 3">
    <name type="scientific">Luteolibacter rhizosphaerae</name>
    <dbReference type="NCBI Taxonomy" id="2989719"/>
    <lineage>
        <taxon>Bacteria</taxon>
        <taxon>Pseudomonadati</taxon>
        <taxon>Verrucomicrobiota</taxon>
        <taxon>Verrucomicrobiia</taxon>
        <taxon>Verrucomicrobiales</taxon>
        <taxon>Verrucomicrobiaceae</taxon>
        <taxon>Luteolibacter</taxon>
    </lineage>
</organism>
<dbReference type="Proteomes" id="UP001165653">
    <property type="component" value="Unassembled WGS sequence"/>
</dbReference>
<keyword evidence="1" id="KW-1133">Transmembrane helix</keyword>
<protein>
    <submittedName>
        <fullName evidence="2">Uncharacterized protein</fullName>
    </submittedName>
</protein>
<gene>
    <name evidence="2" type="ORF">OJ996_26250</name>
</gene>
<keyword evidence="3" id="KW-1185">Reference proteome</keyword>
<keyword evidence="1" id="KW-0812">Transmembrane</keyword>
<accession>A0ABT3GC75</accession>
<proteinExistence type="predicted"/>
<comment type="caution">
    <text evidence="2">The sequence shown here is derived from an EMBL/GenBank/DDBJ whole genome shotgun (WGS) entry which is preliminary data.</text>
</comment>
<evidence type="ECO:0000256" key="1">
    <source>
        <dbReference type="SAM" id="Phobius"/>
    </source>
</evidence>
<dbReference type="RefSeq" id="WP_264516735.1">
    <property type="nucleotide sequence ID" value="NZ_JAPDDR010000028.1"/>
</dbReference>
<sequence>MVILLWARADSLGQMTQWERLAGRSTSFRIFTEYSEIHLYRYWPEDTPGNPAPRPSPGYGSFLRGTIDRDAGMPIFPALRKARTGREDIHGTIYASKLRSIPFWFLLACYLPPWLALSYYYERRRRRRHLASLPV</sequence>
<name>A0ABT3GC75_9BACT</name>
<evidence type="ECO:0000313" key="2">
    <source>
        <dbReference type="EMBL" id="MCW1917116.1"/>
    </source>
</evidence>
<keyword evidence="1" id="KW-0472">Membrane</keyword>
<dbReference type="EMBL" id="JAPDDR010000028">
    <property type="protein sequence ID" value="MCW1917116.1"/>
    <property type="molecule type" value="Genomic_DNA"/>
</dbReference>
<reference evidence="2" key="1">
    <citation type="submission" date="2022-10" db="EMBL/GenBank/DDBJ databases">
        <title>Luteolibacter sp. GHJ8, whole genome shotgun sequencing project.</title>
        <authorList>
            <person name="Zhao G."/>
            <person name="Shen L."/>
        </authorList>
    </citation>
    <scope>NUCLEOTIDE SEQUENCE</scope>
    <source>
        <strain evidence="2">GHJ8</strain>
    </source>
</reference>